<dbReference type="Proteomes" id="UP000652430">
    <property type="component" value="Unassembled WGS sequence"/>
</dbReference>
<comment type="caution">
    <text evidence="1">The sequence shown here is derived from an EMBL/GenBank/DDBJ whole genome shotgun (WGS) entry which is preliminary data.</text>
</comment>
<organism evidence="1 2">
    <name type="scientific">Sphingomonas glacialis</name>
    <dbReference type="NCBI Taxonomy" id="658225"/>
    <lineage>
        <taxon>Bacteria</taxon>
        <taxon>Pseudomonadati</taxon>
        <taxon>Pseudomonadota</taxon>
        <taxon>Alphaproteobacteria</taxon>
        <taxon>Sphingomonadales</taxon>
        <taxon>Sphingomonadaceae</taxon>
        <taxon>Sphingomonas</taxon>
    </lineage>
</organism>
<sequence>MGGTIAIAALPQAIGAAGRGGDAVARAMIAAGGQDRLARVRVLTWSGMARMMLGKTPVDLHVESRIEPFARSRSDSWLVSETRSAARTVMIERDTAFLVQDGAQTTLAAAQARFERQRLGAFAYLLLAPAFVSTAGYNRLNAARDGYPPIALTLDRDGRIAAADYVLTAPEPGAPAIRQHFSFAGSVNAQGVRFPRVTTMLQDGRPSLRLTITDFSVELSPA</sequence>
<keyword evidence="2" id="KW-1185">Reference proteome</keyword>
<dbReference type="RefSeq" id="WP_189674873.1">
    <property type="nucleotide sequence ID" value="NZ_BNAQ01000001.1"/>
</dbReference>
<gene>
    <name evidence="1" type="ORF">GCM10008023_03650</name>
</gene>
<dbReference type="EMBL" id="BNAQ01000001">
    <property type="protein sequence ID" value="GHH08343.1"/>
    <property type="molecule type" value="Genomic_DNA"/>
</dbReference>
<accession>A0ABQ3L845</accession>
<evidence type="ECO:0008006" key="3">
    <source>
        <dbReference type="Google" id="ProtNLM"/>
    </source>
</evidence>
<evidence type="ECO:0000313" key="1">
    <source>
        <dbReference type="EMBL" id="GHH08343.1"/>
    </source>
</evidence>
<proteinExistence type="predicted"/>
<evidence type="ECO:0000313" key="2">
    <source>
        <dbReference type="Proteomes" id="UP000652430"/>
    </source>
</evidence>
<protein>
    <recommendedName>
        <fullName evidence="3">Outer membrane lipoprotein-sorting protein</fullName>
    </recommendedName>
</protein>
<reference evidence="2" key="1">
    <citation type="journal article" date="2019" name="Int. J. Syst. Evol. Microbiol.">
        <title>The Global Catalogue of Microorganisms (GCM) 10K type strain sequencing project: providing services to taxonomists for standard genome sequencing and annotation.</title>
        <authorList>
            <consortium name="The Broad Institute Genomics Platform"/>
            <consortium name="The Broad Institute Genome Sequencing Center for Infectious Disease"/>
            <person name="Wu L."/>
            <person name="Ma J."/>
        </authorList>
    </citation>
    <scope>NUCLEOTIDE SEQUENCE [LARGE SCALE GENOMIC DNA]</scope>
    <source>
        <strain evidence="2">CGMCC 1.8957</strain>
    </source>
</reference>
<name>A0ABQ3L845_9SPHN</name>